<feature type="compositionally biased region" description="Basic and acidic residues" evidence="1">
    <location>
        <begin position="142"/>
        <end position="153"/>
    </location>
</feature>
<evidence type="ECO:0000313" key="3">
    <source>
        <dbReference type="EMBL" id="NYI71019.1"/>
    </source>
</evidence>
<evidence type="ECO:0000256" key="2">
    <source>
        <dbReference type="SAM" id="Phobius"/>
    </source>
</evidence>
<keyword evidence="2" id="KW-0472">Membrane</keyword>
<feature type="transmembrane region" description="Helical" evidence="2">
    <location>
        <begin position="12"/>
        <end position="31"/>
    </location>
</feature>
<keyword evidence="2" id="KW-1133">Transmembrane helix</keyword>
<evidence type="ECO:0000313" key="4">
    <source>
        <dbReference type="Proteomes" id="UP000527616"/>
    </source>
</evidence>
<evidence type="ECO:0000256" key="1">
    <source>
        <dbReference type="SAM" id="MobiDB-lite"/>
    </source>
</evidence>
<protein>
    <recommendedName>
        <fullName evidence="5">PH domain-containing protein</fullName>
    </recommendedName>
</protein>
<sequence length="165" mass="17863">MKQVLEARKDHRPPIAGIVILAAVTIGVLAYGRLPGWWQAAIVVVVLAALYAAFKWVQARTTVTLDGATIRVHSPVGGKEVAGAEIVAVRELPNGRSPNHLLRTVDGRRLLVPSSEVRRGHSALFRWLDEYAPAAELDKRSTRTRRLLADRGQLDPAGPGGPEDG</sequence>
<gene>
    <name evidence="3" type="ORF">GGQ54_001579</name>
</gene>
<accession>A0A7Z0D906</accession>
<evidence type="ECO:0008006" key="5">
    <source>
        <dbReference type="Google" id="ProtNLM"/>
    </source>
</evidence>
<dbReference type="AlphaFoldDB" id="A0A7Z0D906"/>
<feature type="transmembrane region" description="Helical" evidence="2">
    <location>
        <begin position="37"/>
        <end position="54"/>
    </location>
</feature>
<proteinExistence type="predicted"/>
<name>A0A7Z0D906_9ACTN</name>
<dbReference type="Proteomes" id="UP000527616">
    <property type="component" value="Unassembled WGS sequence"/>
</dbReference>
<dbReference type="RefSeq" id="WP_179444898.1">
    <property type="nucleotide sequence ID" value="NZ_JACBZS010000001.1"/>
</dbReference>
<organism evidence="3 4">
    <name type="scientific">Naumannella cuiyingiana</name>
    <dbReference type="NCBI Taxonomy" id="1347891"/>
    <lineage>
        <taxon>Bacteria</taxon>
        <taxon>Bacillati</taxon>
        <taxon>Actinomycetota</taxon>
        <taxon>Actinomycetes</taxon>
        <taxon>Propionibacteriales</taxon>
        <taxon>Propionibacteriaceae</taxon>
        <taxon>Naumannella</taxon>
    </lineage>
</organism>
<comment type="caution">
    <text evidence="3">The sequence shown here is derived from an EMBL/GenBank/DDBJ whole genome shotgun (WGS) entry which is preliminary data.</text>
</comment>
<dbReference type="EMBL" id="JACBZS010000001">
    <property type="protein sequence ID" value="NYI71019.1"/>
    <property type="molecule type" value="Genomic_DNA"/>
</dbReference>
<reference evidence="3 4" key="1">
    <citation type="submission" date="2020-07" db="EMBL/GenBank/DDBJ databases">
        <title>Sequencing the genomes of 1000 actinobacteria strains.</title>
        <authorList>
            <person name="Klenk H.-P."/>
        </authorList>
    </citation>
    <scope>NUCLEOTIDE SEQUENCE [LARGE SCALE GENOMIC DNA]</scope>
    <source>
        <strain evidence="3 4">DSM 103164</strain>
    </source>
</reference>
<feature type="region of interest" description="Disordered" evidence="1">
    <location>
        <begin position="142"/>
        <end position="165"/>
    </location>
</feature>
<keyword evidence="2" id="KW-0812">Transmembrane</keyword>
<keyword evidence="4" id="KW-1185">Reference proteome</keyword>